<dbReference type="Pfam" id="PF00069">
    <property type="entry name" value="Pkinase"/>
    <property type="match status" value="1"/>
</dbReference>
<name>A0AA88YFW9_PINIB</name>
<reference evidence="11" key="1">
    <citation type="submission" date="2019-08" db="EMBL/GenBank/DDBJ databases">
        <title>The improved chromosome-level genome for the pearl oyster Pinctada fucata martensii using PacBio sequencing and Hi-C.</title>
        <authorList>
            <person name="Zheng Z."/>
        </authorList>
    </citation>
    <scope>NUCLEOTIDE SEQUENCE</scope>
    <source>
        <strain evidence="11">ZZ-2019</strain>
        <tissue evidence="11">Adductor muscle</tissue>
    </source>
</reference>
<evidence type="ECO:0000313" key="12">
    <source>
        <dbReference type="Proteomes" id="UP001186944"/>
    </source>
</evidence>
<dbReference type="PANTHER" id="PTHR24346:SF79">
    <property type="entry name" value="PROTEIN KINASE DOMAIN-CONTAINING PROTEIN"/>
    <property type="match status" value="1"/>
</dbReference>
<evidence type="ECO:0000256" key="1">
    <source>
        <dbReference type="ARBA" id="ARBA00012513"/>
    </source>
</evidence>
<evidence type="ECO:0000313" key="11">
    <source>
        <dbReference type="EMBL" id="KAK3098587.1"/>
    </source>
</evidence>
<comment type="caution">
    <text evidence="11">The sequence shown here is derived from an EMBL/GenBank/DDBJ whole genome shotgun (WGS) entry which is preliminary data.</text>
</comment>
<dbReference type="GO" id="GO:0005524">
    <property type="term" value="F:ATP binding"/>
    <property type="evidence" value="ECO:0007669"/>
    <property type="project" value="UniProtKB-UniRule"/>
</dbReference>
<keyword evidence="4 9" id="KW-0547">Nucleotide-binding</keyword>
<dbReference type="PROSITE" id="PS50011">
    <property type="entry name" value="PROTEIN_KINASE_DOM"/>
    <property type="match status" value="1"/>
</dbReference>
<evidence type="ECO:0000256" key="2">
    <source>
        <dbReference type="ARBA" id="ARBA00022527"/>
    </source>
</evidence>
<dbReference type="GO" id="GO:0005737">
    <property type="term" value="C:cytoplasm"/>
    <property type="evidence" value="ECO:0007669"/>
    <property type="project" value="TreeGrafter"/>
</dbReference>
<dbReference type="Gene3D" id="3.30.200.20">
    <property type="entry name" value="Phosphorylase Kinase, domain 1"/>
    <property type="match status" value="1"/>
</dbReference>
<keyword evidence="12" id="KW-1185">Reference proteome</keyword>
<dbReference type="FunFam" id="3.30.200.20:FF:000003">
    <property type="entry name" value="Non-specific serine/threonine protein kinase"/>
    <property type="match status" value="1"/>
</dbReference>
<proteinExistence type="predicted"/>
<organism evidence="11 12">
    <name type="scientific">Pinctada imbricata</name>
    <name type="common">Atlantic pearl-oyster</name>
    <name type="synonym">Pinctada martensii</name>
    <dbReference type="NCBI Taxonomy" id="66713"/>
    <lineage>
        <taxon>Eukaryota</taxon>
        <taxon>Metazoa</taxon>
        <taxon>Spiralia</taxon>
        <taxon>Lophotrochozoa</taxon>
        <taxon>Mollusca</taxon>
        <taxon>Bivalvia</taxon>
        <taxon>Autobranchia</taxon>
        <taxon>Pteriomorphia</taxon>
        <taxon>Pterioida</taxon>
        <taxon>Pterioidea</taxon>
        <taxon>Pteriidae</taxon>
        <taxon>Pinctada</taxon>
    </lineage>
</organism>
<dbReference type="PROSITE" id="PS00107">
    <property type="entry name" value="PROTEIN_KINASE_ATP"/>
    <property type="match status" value="1"/>
</dbReference>
<keyword evidence="6 9" id="KW-0067">ATP-binding</keyword>
<feature type="domain" description="Protein kinase" evidence="10">
    <location>
        <begin position="38"/>
        <end position="116"/>
    </location>
</feature>
<dbReference type="AlphaFoldDB" id="A0AA88YFW9"/>
<dbReference type="EMBL" id="VSWD01000007">
    <property type="protein sequence ID" value="KAK3098587.1"/>
    <property type="molecule type" value="Genomic_DNA"/>
</dbReference>
<comment type="catalytic activity">
    <reaction evidence="8">
        <text>L-seryl-[protein] + ATP = O-phospho-L-seryl-[protein] + ADP + H(+)</text>
        <dbReference type="Rhea" id="RHEA:17989"/>
        <dbReference type="Rhea" id="RHEA-COMP:9863"/>
        <dbReference type="Rhea" id="RHEA-COMP:11604"/>
        <dbReference type="ChEBI" id="CHEBI:15378"/>
        <dbReference type="ChEBI" id="CHEBI:29999"/>
        <dbReference type="ChEBI" id="CHEBI:30616"/>
        <dbReference type="ChEBI" id="CHEBI:83421"/>
        <dbReference type="ChEBI" id="CHEBI:456216"/>
        <dbReference type="EC" id="2.7.11.1"/>
    </reaction>
</comment>
<dbReference type="PANTHER" id="PTHR24346">
    <property type="entry name" value="MAP/MICROTUBULE AFFINITY-REGULATING KINASE"/>
    <property type="match status" value="1"/>
</dbReference>
<dbReference type="GO" id="GO:0004674">
    <property type="term" value="F:protein serine/threonine kinase activity"/>
    <property type="evidence" value="ECO:0007669"/>
    <property type="project" value="UniProtKB-KW"/>
</dbReference>
<accession>A0AA88YFW9</accession>
<keyword evidence="3" id="KW-0808">Transferase</keyword>
<evidence type="ECO:0000256" key="6">
    <source>
        <dbReference type="ARBA" id="ARBA00022840"/>
    </source>
</evidence>
<evidence type="ECO:0000256" key="5">
    <source>
        <dbReference type="ARBA" id="ARBA00022777"/>
    </source>
</evidence>
<evidence type="ECO:0000256" key="7">
    <source>
        <dbReference type="ARBA" id="ARBA00047899"/>
    </source>
</evidence>
<dbReference type="SUPFAM" id="SSF56112">
    <property type="entry name" value="Protein kinase-like (PK-like)"/>
    <property type="match status" value="1"/>
</dbReference>
<keyword evidence="5" id="KW-0418">Kinase</keyword>
<dbReference type="Proteomes" id="UP001186944">
    <property type="component" value="Unassembled WGS sequence"/>
</dbReference>
<protein>
    <recommendedName>
        <fullName evidence="1">non-specific serine/threonine protein kinase</fullName>
        <ecNumber evidence="1">2.7.11.1</ecNumber>
    </recommendedName>
</protein>
<evidence type="ECO:0000259" key="10">
    <source>
        <dbReference type="PROSITE" id="PS50011"/>
    </source>
</evidence>
<comment type="catalytic activity">
    <reaction evidence="7">
        <text>L-threonyl-[protein] + ATP = O-phospho-L-threonyl-[protein] + ADP + H(+)</text>
        <dbReference type="Rhea" id="RHEA:46608"/>
        <dbReference type="Rhea" id="RHEA-COMP:11060"/>
        <dbReference type="Rhea" id="RHEA-COMP:11605"/>
        <dbReference type="ChEBI" id="CHEBI:15378"/>
        <dbReference type="ChEBI" id="CHEBI:30013"/>
        <dbReference type="ChEBI" id="CHEBI:30616"/>
        <dbReference type="ChEBI" id="CHEBI:61977"/>
        <dbReference type="ChEBI" id="CHEBI:456216"/>
        <dbReference type="EC" id="2.7.11.1"/>
    </reaction>
</comment>
<feature type="binding site" evidence="9">
    <location>
        <position position="67"/>
    </location>
    <ligand>
        <name>ATP</name>
        <dbReference type="ChEBI" id="CHEBI:30616"/>
    </ligand>
</feature>
<dbReference type="GO" id="GO:0035556">
    <property type="term" value="P:intracellular signal transduction"/>
    <property type="evidence" value="ECO:0007669"/>
    <property type="project" value="TreeGrafter"/>
</dbReference>
<evidence type="ECO:0000256" key="9">
    <source>
        <dbReference type="PROSITE-ProRule" id="PRU10141"/>
    </source>
</evidence>
<evidence type="ECO:0000256" key="4">
    <source>
        <dbReference type="ARBA" id="ARBA00022741"/>
    </source>
</evidence>
<gene>
    <name evidence="11" type="ORF">FSP39_020986</name>
</gene>
<evidence type="ECO:0000256" key="8">
    <source>
        <dbReference type="ARBA" id="ARBA00048679"/>
    </source>
</evidence>
<dbReference type="EC" id="2.7.11.1" evidence="1"/>
<dbReference type="InterPro" id="IPR017441">
    <property type="entry name" value="Protein_kinase_ATP_BS"/>
</dbReference>
<keyword evidence="2" id="KW-0723">Serine/threonine-protein kinase</keyword>
<evidence type="ECO:0000256" key="3">
    <source>
        <dbReference type="ARBA" id="ARBA00022679"/>
    </source>
</evidence>
<dbReference type="InterPro" id="IPR000719">
    <property type="entry name" value="Prot_kinase_dom"/>
</dbReference>
<sequence>MTVLTGDLGSTPYLPSKVVDVPRDVIRAFQHSKKVGNYLLGKTLGEGSFAKVKEALHIPTGEKVAIKVIDKRKAKVDSYVRKNLRREAKLLQQIRHPNVVQLYEVMETENSYYLVT</sequence>
<dbReference type="InterPro" id="IPR011009">
    <property type="entry name" value="Kinase-like_dom_sf"/>
</dbReference>